<geneLocation type="plasmid" evidence="1 2">
    <name>pROLI83</name>
</geneLocation>
<reference evidence="1 2" key="1">
    <citation type="submission" date="2024-01" db="EMBL/GenBank/DDBJ databases">
        <title>Roseobacter fucihabitans sp. nov., isolated from the brown alga Fucus spiralis.</title>
        <authorList>
            <person name="Hahnke S."/>
            <person name="Berger M."/>
            <person name="Schlingloff A."/>
            <person name="Athale I."/>
            <person name="Neumann-Schaal M."/>
            <person name="Adenaya A."/>
            <person name="Poehlein A."/>
            <person name="Daniel R."/>
            <person name="Pertersen J."/>
            <person name="Brinkhoff T."/>
        </authorList>
    </citation>
    <scope>NUCLEOTIDE SEQUENCE [LARGE SCALE GENOMIC DNA]</scope>
    <source>
        <strain evidence="1 2">B14</strain>
        <plasmid evidence="1 2">pROLI83</plasmid>
    </source>
</reference>
<dbReference type="Proteomes" id="UP001318682">
    <property type="component" value="Plasmid pROLI83"/>
</dbReference>
<evidence type="ECO:0000313" key="2">
    <source>
        <dbReference type="Proteomes" id="UP001318682"/>
    </source>
</evidence>
<name>A0ABZ2BZJ4_9RHOB</name>
<keyword evidence="1" id="KW-0614">Plasmid</keyword>
<dbReference type="EMBL" id="CP143425">
    <property type="protein sequence ID" value="WVX51554.1"/>
    <property type="molecule type" value="Genomic_DNA"/>
</dbReference>
<gene>
    <name evidence="1" type="ORF">ROLI_046560</name>
</gene>
<sequence>MPANPIHYGQRAKHIASISVRCTPRPASSWDARISSLLGNRIVVRIGREGLSAPAPFGRSPEDIFGKMKAHEFMADLSDDQILAGAQQAERLGWINLQAALD</sequence>
<keyword evidence="2" id="KW-1185">Reference proteome</keyword>
<evidence type="ECO:0000313" key="1">
    <source>
        <dbReference type="EMBL" id="WVX51554.1"/>
    </source>
</evidence>
<accession>A0ABZ2BZJ4</accession>
<proteinExistence type="predicted"/>
<organism evidence="1 2">
    <name type="scientific">Roseobacter fucihabitans</name>
    <dbReference type="NCBI Taxonomy" id="1537242"/>
    <lineage>
        <taxon>Bacteria</taxon>
        <taxon>Pseudomonadati</taxon>
        <taxon>Pseudomonadota</taxon>
        <taxon>Alphaproteobacteria</taxon>
        <taxon>Rhodobacterales</taxon>
        <taxon>Roseobacteraceae</taxon>
        <taxon>Roseobacter</taxon>
    </lineage>
</organism>
<protein>
    <submittedName>
        <fullName evidence="1">Uncharacterized protein</fullName>
    </submittedName>
</protein>